<gene>
    <name evidence="1" type="ORF">MAR_019225</name>
</gene>
<keyword evidence="2" id="KW-1185">Reference proteome</keyword>
<accession>A0ABY7EJZ3</accession>
<dbReference type="Proteomes" id="UP001164746">
    <property type="component" value="Chromosome 6"/>
</dbReference>
<proteinExistence type="predicted"/>
<dbReference type="EMBL" id="CP111017">
    <property type="protein sequence ID" value="WAR09267.1"/>
    <property type="molecule type" value="Genomic_DNA"/>
</dbReference>
<evidence type="ECO:0000313" key="2">
    <source>
        <dbReference type="Proteomes" id="UP001164746"/>
    </source>
</evidence>
<name>A0ABY7EJZ3_MYAAR</name>
<protein>
    <submittedName>
        <fullName evidence="1">Uncharacterized protein</fullName>
    </submittedName>
</protein>
<organism evidence="1 2">
    <name type="scientific">Mya arenaria</name>
    <name type="common">Soft-shell clam</name>
    <dbReference type="NCBI Taxonomy" id="6604"/>
    <lineage>
        <taxon>Eukaryota</taxon>
        <taxon>Metazoa</taxon>
        <taxon>Spiralia</taxon>
        <taxon>Lophotrochozoa</taxon>
        <taxon>Mollusca</taxon>
        <taxon>Bivalvia</taxon>
        <taxon>Autobranchia</taxon>
        <taxon>Heteroconchia</taxon>
        <taxon>Euheterodonta</taxon>
        <taxon>Imparidentia</taxon>
        <taxon>Neoheterodontei</taxon>
        <taxon>Myida</taxon>
        <taxon>Myoidea</taxon>
        <taxon>Myidae</taxon>
        <taxon>Mya</taxon>
    </lineage>
</organism>
<evidence type="ECO:0000313" key="1">
    <source>
        <dbReference type="EMBL" id="WAR09267.1"/>
    </source>
</evidence>
<reference evidence="1" key="1">
    <citation type="submission" date="2022-11" db="EMBL/GenBank/DDBJ databases">
        <title>Centuries of genome instability and evolution in soft-shell clam transmissible cancer (bioRxiv).</title>
        <authorList>
            <person name="Hart S.F.M."/>
            <person name="Yonemitsu M.A."/>
            <person name="Giersch R.M."/>
            <person name="Beal B.F."/>
            <person name="Arriagada G."/>
            <person name="Davis B.W."/>
            <person name="Ostrander E.A."/>
            <person name="Goff S.P."/>
            <person name="Metzger M.J."/>
        </authorList>
    </citation>
    <scope>NUCLEOTIDE SEQUENCE</scope>
    <source>
        <strain evidence="1">MELC-2E11</strain>
        <tissue evidence="1">Siphon/mantle</tissue>
    </source>
</reference>
<sequence>MQMHVDARTEANKLRHAAQYTCTNTDLQTLLVKLNDLLAVIANTSYNNDDIKVASDNIKFLQLNPPNIPVWIGLLTRSEINAFKSDLVEFYQHNYSSLAVAPYYKTMTAPLKEMFVVPNLHKNGSENGITSWADMLGWNGSTCNNIVLSSKSREGMR</sequence>